<evidence type="ECO:0000313" key="1">
    <source>
        <dbReference type="EMBL" id="MCA6067856.1"/>
    </source>
</evidence>
<sequence length="248" mass="29701">MNFLKAEWRKLAIINYEIDPEILLKYLPEGTEIDFYQGKCYISLVGFMFLNTRLLGFPIPFHRNFEEVNLRFYVKKKEHNGWKRGVVFIKEIVPKPALSFVANSVYKENYKTMPMKNSIHQKNEELLIKYSWKDKTWHSIEITAENNPLIMKTNSEFEFITEHYYGFTKKENKTSEYEVSHPKWEYYVVKKHQLEIDFKAVYGDDFEYLNHQKPISVMLAEGSEIEVKTKKYIKREVKSKKSQVKSHL</sequence>
<gene>
    <name evidence="1" type="ORF">JI747_011745</name>
</gene>
<evidence type="ECO:0000313" key="2">
    <source>
        <dbReference type="Proteomes" id="UP000618240"/>
    </source>
</evidence>
<dbReference type="PANTHER" id="PTHR39186:SF1">
    <property type="entry name" value="DUF2071 DOMAIN-CONTAINING PROTEIN"/>
    <property type="match status" value="1"/>
</dbReference>
<dbReference type="RefSeq" id="WP_225688874.1">
    <property type="nucleotide sequence ID" value="NZ_JAERSE020000003.1"/>
</dbReference>
<dbReference type="EMBL" id="JAERSE020000003">
    <property type="protein sequence ID" value="MCA6067856.1"/>
    <property type="molecule type" value="Genomic_DNA"/>
</dbReference>
<proteinExistence type="predicted"/>
<dbReference type="Proteomes" id="UP000618240">
    <property type="component" value="Unassembled WGS sequence"/>
</dbReference>
<organism evidence="1 2">
    <name type="scientific">Chryseobacterium tagetis</name>
    <dbReference type="NCBI Taxonomy" id="2801334"/>
    <lineage>
        <taxon>Bacteria</taxon>
        <taxon>Pseudomonadati</taxon>
        <taxon>Bacteroidota</taxon>
        <taxon>Flavobacteriia</taxon>
        <taxon>Flavobacteriales</taxon>
        <taxon>Weeksellaceae</taxon>
        <taxon>Chryseobacterium group</taxon>
        <taxon>Chryseobacterium</taxon>
    </lineage>
</organism>
<comment type="caution">
    <text evidence="1">The sequence shown here is derived from an EMBL/GenBank/DDBJ whole genome shotgun (WGS) entry which is preliminary data.</text>
</comment>
<keyword evidence="2" id="KW-1185">Reference proteome</keyword>
<dbReference type="Pfam" id="PF09844">
    <property type="entry name" value="DUF2071"/>
    <property type="match status" value="1"/>
</dbReference>
<name>A0ABS8A1J2_9FLAO</name>
<dbReference type="InterPro" id="IPR018644">
    <property type="entry name" value="DUF2071"/>
</dbReference>
<dbReference type="PANTHER" id="PTHR39186">
    <property type="entry name" value="DUF2071 FAMILY PROTEIN"/>
    <property type="match status" value="1"/>
</dbReference>
<reference evidence="1 2" key="1">
    <citation type="submission" date="2021-09" db="EMBL/GenBank/DDBJ databases">
        <title>Genome sequencing and assembly of Chryseobacterium sp. RG1.</title>
        <authorList>
            <person name="Chhetri G."/>
        </authorList>
    </citation>
    <scope>NUCLEOTIDE SEQUENCE [LARGE SCALE GENOMIC DNA]</scope>
    <source>
        <strain evidence="1 2">RG1</strain>
    </source>
</reference>
<protein>
    <submittedName>
        <fullName evidence="1">DUF2071 domain-containing protein</fullName>
    </submittedName>
</protein>
<accession>A0ABS8A1J2</accession>